<gene>
    <name evidence="13" type="ORF">N7456_004373</name>
</gene>
<dbReference type="InterPro" id="IPR006204">
    <property type="entry name" value="GHMP_kinase_N_dom"/>
</dbReference>
<dbReference type="InterPro" id="IPR014721">
    <property type="entry name" value="Ribsml_uS5_D2-typ_fold_subgr"/>
</dbReference>
<sequence>MTSSPPLQITLQVPAKINPQLRVGPPRQDGYHDITLAYQAISLYDILTISQNPHGPTMNVSGMDSDRVPHDQRNLVIKAAALLGAHLGVKPHLHFELVKSIPSEAGLGGGSADAAAALVGCNILWDSKLSADELMTLGAHLGEDVPFFIIGMMAIGLGHKQPLIRLETSGYKWTWVLAVPRRGLSTKAVFQEFDKVSDIEKVYLNRRKECLETPWGTTSPESLLSALVNDLEVPSTKMLPDISLALQLGKTAGAQASLMCGSGSTCAFLARDGDHAKHLKNSIQKEGIFREVVIASGPVEGVKVL</sequence>
<proteinExistence type="inferred from homology"/>
<keyword evidence="3" id="KW-0808">Transferase</keyword>
<keyword evidence="5" id="KW-0418">Kinase</keyword>
<evidence type="ECO:0000256" key="3">
    <source>
        <dbReference type="ARBA" id="ARBA00022679"/>
    </source>
</evidence>
<evidence type="ECO:0000256" key="8">
    <source>
        <dbReference type="ARBA" id="ARBA00023166"/>
    </source>
</evidence>
<dbReference type="PIRSF" id="PIRSF010376">
    <property type="entry name" value="IspE"/>
    <property type="match status" value="1"/>
</dbReference>
<keyword evidence="14" id="KW-1185">Reference proteome</keyword>
<evidence type="ECO:0000313" key="14">
    <source>
        <dbReference type="Proteomes" id="UP001149165"/>
    </source>
</evidence>
<keyword evidence="7" id="KW-0752">Steroid biosynthesis</keyword>
<dbReference type="PANTHER" id="PTHR43527">
    <property type="entry name" value="4-DIPHOSPHOCYTIDYL-2-C-METHYL-D-ERYTHRITOL KINASE, CHLOROPLASTIC"/>
    <property type="match status" value="1"/>
</dbReference>
<evidence type="ECO:0000256" key="9">
    <source>
        <dbReference type="ARBA" id="ARBA00023221"/>
    </source>
</evidence>
<dbReference type="NCBIfam" id="TIGR00154">
    <property type="entry name" value="ispE"/>
    <property type="match status" value="1"/>
</dbReference>
<dbReference type="EC" id="2.7.1.148" evidence="2"/>
<dbReference type="SUPFAM" id="SSF54211">
    <property type="entry name" value="Ribosomal protein S5 domain 2-like"/>
    <property type="match status" value="1"/>
</dbReference>
<evidence type="ECO:0000256" key="1">
    <source>
        <dbReference type="ARBA" id="ARBA00009684"/>
    </source>
</evidence>
<dbReference type="HAMAP" id="MF_00061">
    <property type="entry name" value="IspE"/>
    <property type="match status" value="1"/>
</dbReference>
<keyword evidence="13" id="KW-0689">Ribosomal protein</keyword>
<evidence type="ECO:0000256" key="4">
    <source>
        <dbReference type="ARBA" id="ARBA00022741"/>
    </source>
</evidence>
<evidence type="ECO:0000256" key="5">
    <source>
        <dbReference type="ARBA" id="ARBA00022777"/>
    </source>
</evidence>
<dbReference type="GO" id="GO:0016114">
    <property type="term" value="P:terpenoid biosynthetic process"/>
    <property type="evidence" value="ECO:0007669"/>
    <property type="project" value="InterPro"/>
</dbReference>
<accession>A0A9W9KJH6</accession>
<keyword evidence="6" id="KW-0067">ATP-binding</keyword>
<protein>
    <recommendedName>
        <fullName evidence="2">4-(cytidine 5'-diphospho)-2-C-methyl-D-erythritol kinase</fullName>
        <ecNumber evidence="2">2.7.1.148</ecNumber>
    </recommendedName>
    <alternativeName>
        <fullName evidence="10">4-(cytidine-5'-diphospho)-2-C-methyl-D-erythritol kinase</fullName>
    </alternativeName>
</protein>
<dbReference type="NCBIfam" id="NF002870">
    <property type="entry name" value="PRK03188.1"/>
    <property type="match status" value="1"/>
</dbReference>
<keyword evidence="7" id="KW-0756">Sterol biosynthesis</keyword>
<dbReference type="Proteomes" id="UP001149165">
    <property type="component" value="Unassembled WGS sequence"/>
</dbReference>
<feature type="domain" description="GHMP kinase C-terminal" evidence="12">
    <location>
        <begin position="230"/>
        <end position="287"/>
    </location>
</feature>
<evidence type="ECO:0000313" key="13">
    <source>
        <dbReference type="EMBL" id="KAJ5107698.1"/>
    </source>
</evidence>
<evidence type="ECO:0000256" key="6">
    <source>
        <dbReference type="ARBA" id="ARBA00022840"/>
    </source>
</evidence>
<dbReference type="Gene3D" id="3.30.70.890">
    <property type="entry name" value="GHMP kinase, C-terminal domain"/>
    <property type="match status" value="1"/>
</dbReference>
<keyword evidence="7" id="KW-0444">Lipid biosynthesis</keyword>
<dbReference type="SUPFAM" id="SSF55060">
    <property type="entry name" value="GHMP Kinase, C-terminal domain"/>
    <property type="match status" value="1"/>
</dbReference>
<dbReference type="InterPro" id="IPR004424">
    <property type="entry name" value="IspE"/>
</dbReference>
<keyword evidence="9" id="KW-0753">Steroid metabolism</keyword>
<feature type="domain" description="GHMP kinase N-terminal" evidence="11">
    <location>
        <begin position="74"/>
        <end position="151"/>
    </location>
</feature>
<dbReference type="InterPro" id="IPR013750">
    <property type="entry name" value="GHMP_kinase_C_dom"/>
</dbReference>
<evidence type="ECO:0000259" key="12">
    <source>
        <dbReference type="Pfam" id="PF08544"/>
    </source>
</evidence>
<dbReference type="GO" id="GO:0005524">
    <property type="term" value="F:ATP binding"/>
    <property type="evidence" value="ECO:0007669"/>
    <property type="project" value="UniProtKB-KW"/>
</dbReference>
<dbReference type="PANTHER" id="PTHR43527:SF2">
    <property type="entry name" value="4-DIPHOSPHOCYTIDYL-2-C-METHYL-D-ERYTHRITOL KINASE, CHLOROPLASTIC"/>
    <property type="match status" value="1"/>
</dbReference>
<keyword evidence="13" id="KW-0687">Ribonucleoprotein</keyword>
<dbReference type="InterPro" id="IPR020568">
    <property type="entry name" value="Ribosomal_Su5_D2-typ_SF"/>
</dbReference>
<evidence type="ECO:0000259" key="11">
    <source>
        <dbReference type="Pfam" id="PF00288"/>
    </source>
</evidence>
<dbReference type="Gene3D" id="3.30.230.10">
    <property type="match status" value="1"/>
</dbReference>
<evidence type="ECO:0000256" key="7">
    <source>
        <dbReference type="ARBA" id="ARBA00023011"/>
    </source>
</evidence>
<reference evidence="13" key="2">
    <citation type="journal article" date="2023" name="IMA Fungus">
        <title>Comparative genomic study of the Penicillium genus elucidates a diverse pangenome and 15 lateral gene transfer events.</title>
        <authorList>
            <person name="Petersen C."/>
            <person name="Sorensen T."/>
            <person name="Nielsen M.R."/>
            <person name="Sondergaard T.E."/>
            <person name="Sorensen J.L."/>
            <person name="Fitzpatrick D.A."/>
            <person name="Frisvad J.C."/>
            <person name="Nielsen K.L."/>
        </authorList>
    </citation>
    <scope>NUCLEOTIDE SEQUENCE</scope>
    <source>
        <strain evidence="13">IBT 30069</strain>
    </source>
</reference>
<dbReference type="Pfam" id="PF00288">
    <property type="entry name" value="GHMP_kinases_N"/>
    <property type="match status" value="1"/>
</dbReference>
<comment type="similarity">
    <text evidence="1">Belongs to the GHMP kinase family. IspE subfamily.</text>
</comment>
<name>A0A9W9KJH6_9EURO</name>
<dbReference type="AlphaFoldDB" id="A0A9W9KJH6"/>
<dbReference type="GO" id="GO:0050515">
    <property type="term" value="F:4-(cytidine 5'-diphospho)-2-C-methyl-D-erythritol kinase activity"/>
    <property type="evidence" value="ECO:0007669"/>
    <property type="project" value="UniProtKB-EC"/>
</dbReference>
<evidence type="ECO:0000256" key="10">
    <source>
        <dbReference type="ARBA" id="ARBA00032554"/>
    </source>
</evidence>
<organism evidence="13 14">
    <name type="scientific">Penicillium angulare</name>
    <dbReference type="NCBI Taxonomy" id="116970"/>
    <lineage>
        <taxon>Eukaryota</taxon>
        <taxon>Fungi</taxon>
        <taxon>Dikarya</taxon>
        <taxon>Ascomycota</taxon>
        <taxon>Pezizomycotina</taxon>
        <taxon>Eurotiomycetes</taxon>
        <taxon>Eurotiomycetidae</taxon>
        <taxon>Eurotiales</taxon>
        <taxon>Aspergillaceae</taxon>
        <taxon>Penicillium</taxon>
    </lineage>
</organism>
<keyword evidence="8" id="KW-1207">Sterol metabolism</keyword>
<reference evidence="13" key="1">
    <citation type="submission" date="2022-11" db="EMBL/GenBank/DDBJ databases">
        <authorList>
            <person name="Petersen C."/>
        </authorList>
    </citation>
    <scope>NUCLEOTIDE SEQUENCE</scope>
    <source>
        <strain evidence="13">IBT 30069</strain>
    </source>
</reference>
<dbReference type="EMBL" id="JAPQKH010000003">
    <property type="protein sequence ID" value="KAJ5107698.1"/>
    <property type="molecule type" value="Genomic_DNA"/>
</dbReference>
<dbReference type="GO" id="GO:0005840">
    <property type="term" value="C:ribosome"/>
    <property type="evidence" value="ECO:0007669"/>
    <property type="project" value="UniProtKB-KW"/>
</dbReference>
<dbReference type="OrthoDB" id="3191556at2759"/>
<keyword evidence="4" id="KW-0547">Nucleotide-binding</keyword>
<comment type="caution">
    <text evidence="13">The sequence shown here is derived from an EMBL/GenBank/DDBJ whole genome shotgun (WGS) entry which is preliminary data.</text>
</comment>
<dbReference type="InterPro" id="IPR036554">
    <property type="entry name" value="GHMP_kinase_C_sf"/>
</dbReference>
<dbReference type="GO" id="GO:0016126">
    <property type="term" value="P:sterol biosynthetic process"/>
    <property type="evidence" value="ECO:0007669"/>
    <property type="project" value="UniProtKB-KW"/>
</dbReference>
<keyword evidence="9" id="KW-0443">Lipid metabolism</keyword>
<dbReference type="Pfam" id="PF08544">
    <property type="entry name" value="GHMP_kinases_C"/>
    <property type="match status" value="1"/>
</dbReference>
<evidence type="ECO:0000256" key="2">
    <source>
        <dbReference type="ARBA" id="ARBA00012052"/>
    </source>
</evidence>